<dbReference type="OrthoDB" id="8185860at2759"/>
<organism evidence="1 2">
    <name type="scientific">Chrysodeixis includens</name>
    <name type="common">Soybean looper</name>
    <name type="synonym">Pseudoplusia includens</name>
    <dbReference type="NCBI Taxonomy" id="689277"/>
    <lineage>
        <taxon>Eukaryota</taxon>
        <taxon>Metazoa</taxon>
        <taxon>Ecdysozoa</taxon>
        <taxon>Arthropoda</taxon>
        <taxon>Hexapoda</taxon>
        <taxon>Insecta</taxon>
        <taxon>Pterygota</taxon>
        <taxon>Neoptera</taxon>
        <taxon>Endopterygota</taxon>
        <taxon>Lepidoptera</taxon>
        <taxon>Glossata</taxon>
        <taxon>Ditrysia</taxon>
        <taxon>Noctuoidea</taxon>
        <taxon>Noctuidae</taxon>
        <taxon>Plusiinae</taxon>
        <taxon>Chrysodeixis</taxon>
    </lineage>
</organism>
<keyword evidence="2" id="KW-1185">Reference proteome</keyword>
<dbReference type="EMBL" id="LR824028">
    <property type="protein sequence ID" value="CAD0205869.1"/>
    <property type="molecule type" value="Genomic_DNA"/>
</dbReference>
<evidence type="ECO:0000313" key="1">
    <source>
        <dbReference type="EMBL" id="CAD0205869.1"/>
    </source>
</evidence>
<evidence type="ECO:0000313" key="2">
    <source>
        <dbReference type="Proteomes" id="UP001154114"/>
    </source>
</evidence>
<gene>
    <name evidence="1" type="ORF">CINC_LOCUS8167</name>
</gene>
<name>A0A9N8Q1R4_CHRIL</name>
<accession>A0A9N8Q1R4</accession>
<protein>
    <submittedName>
        <fullName evidence="1">Uncharacterized protein</fullName>
    </submittedName>
</protein>
<reference evidence="1" key="1">
    <citation type="submission" date="2021-12" db="EMBL/GenBank/DDBJ databases">
        <authorList>
            <person name="King R."/>
        </authorList>
    </citation>
    <scope>NUCLEOTIDE SEQUENCE</scope>
</reference>
<sequence length="87" mass="10253">MQFRLLKHDIEKMIQADANRNHAHENKEMREQFVVMIKWHQELIRAQTPCKLTASNFSEVNLKAFMKILSTAWSYFALLQTLYGAPT</sequence>
<proteinExistence type="predicted"/>
<dbReference type="Proteomes" id="UP001154114">
    <property type="component" value="Chromosome 25"/>
</dbReference>
<dbReference type="AlphaFoldDB" id="A0A9N8Q1R4"/>